<evidence type="ECO:0000256" key="4">
    <source>
        <dbReference type="ARBA" id="ARBA00007667"/>
    </source>
</evidence>
<dbReference type="GO" id="GO:0004643">
    <property type="term" value="F:phosphoribosylaminoimidazolecarboxamide formyltransferase activity"/>
    <property type="evidence" value="ECO:0007669"/>
    <property type="project" value="UniProtKB-EC"/>
</dbReference>
<dbReference type="Proteomes" id="UP000011668">
    <property type="component" value="Unassembled WGS sequence"/>
</dbReference>
<dbReference type="Gene3D" id="3.40.140.20">
    <property type="match status" value="2"/>
</dbReference>
<evidence type="ECO:0000313" key="15">
    <source>
        <dbReference type="EMBL" id="ELU43533.1"/>
    </source>
</evidence>
<feature type="domain" description="MGS-like" evidence="14">
    <location>
        <begin position="46"/>
        <end position="184"/>
    </location>
</feature>
<gene>
    <name evidence="15" type="ORF">AG1IA_02427</name>
</gene>
<proteinExistence type="inferred from homology"/>
<evidence type="ECO:0000256" key="2">
    <source>
        <dbReference type="ARBA" id="ARBA00004844"/>
    </source>
</evidence>
<dbReference type="AlphaFoldDB" id="L8X3C6"/>
<comment type="function">
    <text evidence="12">Bifunctional enzyme that catalyzes the last two steps of purine biosynthesis. Acts as a transformylase that incorporates a formyl group to the AMP analog AICAR (5-amino-1-(5-phospho-beta-D-ribosyl)imidazole-4-carboxamide) to produce the intermediate formyl-AICAR (FAICAR). Also catalyzes the cyclization of FAICAR to IMP.</text>
</comment>
<reference evidence="15 16" key="1">
    <citation type="journal article" date="2013" name="Nat. Commun.">
        <title>The evolution and pathogenic mechanisms of the rice sheath blight pathogen.</title>
        <authorList>
            <person name="Zheng A."/>
            <person name="Lin R."/>
            <person name="Xu L."/>
            <person name="Qin P."/>
            <person name="Tang C."/>
            <person name="Ai P."/>
            <person name="Zhang D."/>
            <person name="Liu Y."/>
            <person name="Sun Z."/>
            <person name="Feng H."/>
            <person name="Wang Y."/>
            <person name="Chen Y."/>
            <person name="Liang X."/>
            <person name="Fu R."/>
            <person name="Li Q."/>
            <person name="Zhang J."/>
            <person name="Yu X."/>
            <person name="Xie Z."/>
            <person name="Ding L."/>
            <person name="Guan P."/>
            <person name="Tang J."/>
            <person name="Liang Y."/>
            <person name="Wang S."/>
            <person name="Deng Q."/>
            <person name="Li S."/>
            <person name="Zhu J."/>
            <person name="Wang L."/>
            <person name="Liu H."/>
            <person name="Li P."/>
        </authorList>
    </citation>
    <scope>NUCLEOTIDE SEQUENCE [LARGE SCALE GENOMIC DNA]</scope>
    <source>
        <strain evidence="16">AG-1 IA</strain>
    </source>
</reference>
<keyword evidence="6 15" id="KW-0808">Transferase</keyword>
<dbReference type="InterPro" id="IPR024051">
    <property type="entry name" value="AICAR_Tfase_dup_dom_sf"/>
</dbReference>
<keyword evidence="8 15" id="KW-0378">Hydrolase</keyword>
<evidence type="ECO:0000256" key="6">
    <source>
        <dbReference type="ARBA" id="ARBA00022679"/>
    </source>
</evidence>
<accession>L8X3C6</accession>
<dbReference type="STRING" id="983506.L8X3C6"/>
<comment type="subcellular location">
    <subcellularLocation>
        <location evidence="1">Cytoplasm</location>
        <location evidence="1">Cytosol</location>
    </subcellularLocation>
</comment>
<dbReference type="InterPro" id="IPR024050">
    <property type="entry name" value="AICAR_Tfase_insert_dom_sf"/>
</dbReference>
<dbReference type="SMART" id="SM00851">
    <property type="entry name" value="MGS"/>
    <property type="match status" value="1"/>
</dbReference>
<comment type="catalytic activity">
    <reaction evidence="11">
        <text>IMP + H2O = 5-formamido-1-(5-phospho-D-ribosyl)imidazole-4-carboxamide</text>
        <dbReference type="Rhea" id="RHEA:18445"/>
        <dbReference type="ChEBI" id="CHEBI:15377"/>
        <dbReference type="ChEBI" id="CHEBI:58053"/>
        <dbReference type="ChEBI" id="CHEBI:58467"/>
        <dbReference type="EC" id="3.5.4.10"/>
    </reaction>
</comment>
<dbReference type="SUPFAM" id="SSF52335">
    <property type="entry name" value="Methylglyoxal synthase-like"/>
    <property type="match status" value="1"/>
</dbReference>
<dbReference type="SUPFAM" id="SSF53927">
    <property type="entry name" value="Cytidine deaminase-like"/>
    <property type="match status" value="1"/>
</dbReference>
<dbReference type="FunFam" id="3.40.140.20:FF:000003">
    <property type="entry name" value="Bifunctional purine biosynthesis protein"/>
    <property type="match status" value="1"/>
</dbReference>
<dbReference type="NCBIfam" id="NF005492">
    <property type="entry name" value="PRK07106.1"/>
    <property type="match status" value="1"/>
</dbReference>
<dbReference type="GO" id="GO:0005829">
    <property type="term" value="C:cytosol"/>
    <property type="evidence" value="ECO:0007669"/>
    <property type="project" value="UniProtKB-SubCell"/>
</dbReference>
<comment type="catalytic activity">
    <reaction evidence="10">
        <text>(6R)-10-formyltetrahydrofolate + 5-amino-1-(5-phospho-beta-D-ribosyl)imidazole-4-carboxamide = 5-formamido-1-(5-phospho-D-ribosyl)imidazole-4-carboxamide + (6S)-5,6,7,8-tetrahydrofolate</text>
        <dbReference type="Rhea" id="RHEA:22192"/>
        <dbReference type="ChEBI" id="CHEBI:57453"/>
        <dbReference type="ChEBI" id="CHEBI:58467"/>
        <dbReference type="ChEBI" id="CHEBI:58475"/>
        <dbReference type="ChEBI" id="CHEBI:195366"/>
        <dbReference type="EC" id="2.1.2.3"/>
    </reaction>
</comment>
<dbReference type="Pfam" id="PF02142">
    <property type="entry name" value="MGS"/>
    <property type="match status" value="1"/>
</dbReference>
<evidence type="ECO:0000256" key="5">
    <source>
        <dbReference type="ARBA" id="ARBA00022490"/>
    </source>
</evidence>
<comment type="similarity">
    <text evidence="4">Belongs to the PurH family.</text>
</comment>
<keyword evidence="5" id="KW-0963">Cytoplasm</keyword>
<dbReference type="UniPathway" id="UPA00074">
    <property type="reaction ID" value="UER00133"/>
</dbReference>
<dbReference type="HOGENOM" id="CLU_317167_0_0_1"/>
<dbReference type="PANTHER" id="PTHR11692">
    <property type="entry name" value="BIFUNCTIONAL PURINE BIOSYNTHESIS PROTEIN PURH"/>
    <property type="match status" value="1"/>
</dbReference>
<dbReference type="InterPro" id="IPR036914">
    <property type="entry name" value="MGS-like_dom_sf"/>
</dbReference>
<keyword evidence="7" id="KW-0658">Purine biosynthesis</keyword>
<evidence type="ECO:0000256" key="8">
    <source>
        <dbReference type="ARBA" id="ARBA00022801"/>
    </source>
</evidence>
<feature type="region of interest" description="Disordered" evidence="13">
    <location>
        <begin position="798"/>
        <end position="823"/>
    </location>
</feature>
<evidence type="ECO:0000313" key="16">
    <source>
        <dbReference type="Proteomes" id="UP000011668"/>
    </source>
</evidence>
<keyword evidence="16" id="KW-1185">Reference proteome</keyword>
<dbReference type="EMBL" id="AFRT01000528">
    <property type="protein sequence ID" value="ELU43533.1"/>
    <property type="molecule type" value="Genomic_DNA"/>
</dbReference>
<dbReference type="PANTHER" id="PTHR11692:SF0">
    <property type="entry name" value="BIFUNCTIONAL PURINE BIOSYNTHESIS PROTEIN ATIC"/>
    <property type="match status" value="1"/>
</dbReference>
<sequence length="919" mass="99643">MEHIERLVNLLKRDEGPDTAFEEVPVEDIDTRKDSSDAVKDSNDDDEIMAQHTALLSVYDKSNLLDLARGLKESGVRLLGSGGTAKQIREAGIEIRSVETNNSEFLNLTDLLGILARTIPSDQADLTAQSISPISIVVCNLYPFEATIAKPDCTLANAVEEIDIGGVTLLRAAAKNHERVVVLSDPADYSEFLAAWRSGGGIISPSLRNKFALKAFEMTSAYDLAISSYFREQYASSHLPQEQLAGEVQRMPLRYGANPHQKPAQAFVTSGKLPFKALAGSPGYINLLDALNAYALVSELQEALQLPAAASFKHVSPAGAAVGLELNDVEKIVYGVDDLKEPLTPLACAYARARGADRMSSFGDFIALSAPCDLATAKIISREVSDGVIAPGYSEEALEVLKKKKAGKYCVLEIDPTYNPGKLETRQVFGVSLQQNRNDAKITAELFSNIVTSQLPREAVVDLIVATLALKYTQSNSVAYALRGSIIGLGAGQQSRIHCTRLAGGKADNWWLRHHTRVLELPFKKGVKRAEKANAIDLFVGGEELEGGEKAQWESLFETVPAPLTAEERRSHATKLDGVVCSSDAFFPFPDNVHRARKSGVKYLAAPGGSVMDAECIKAADEHGIMSTISVPEHLWEALAPLTKLEIEPSELQTLLREHIKPTIEETSAEIPYDLITGIARWAGSEKGKDTLKAEGLDPISYSLIPLLAGTTFAPSSKPPPPPPPEYDSSEDRRAITALINGLFSVVGVGFAAWWAAGSVHWRNETVTLAASIVVAITEGVLYLIWSSHAEKRKAQQKRWKASEAKSKTAREEKVSENEGEVKLQDEAQPNVVRRKGYEYGEEDMLNALGVTPVKQPRNVGTDEPAFHNLCPAELFGATNVSKTVLGGCESVGISELQSKVPYLRLAPALETLVHIPLG</sequence>
<dbReference type="InterPro" id="IPR016193">
    <property type="entry name" value="Cytidine_deaminase-like"/>
</dbReference>
<dbReference type="OrthoDB" id="6017153at2759"/>
<organism evidence="15 16">
    <name type="scientific">Thanatephorus cucumeris (strain AG1-IA)</name>
    <name type="common">Rice sheath blight fungus</name>
    <name type="synonym">Rhizoctonia solani</name>
    <dbReference type="NCBI Taxonomy" id="983506"/>
    <lineage>
        <taxon>Eukaryota</taxon>
        <taxon>Fungi</taxon>
        <taxon>Dikarya</taxon>
        <taxon>Basidiomycota</taxon>
        <taxon>Agaricomycotina</taxon>
        <taxon>Agaricomycetes</taxon>
        <taxon>Cantharellales</taxon>
        <taxon>Ceratobasidiaceae</taxon>
        <taxon>Rhizoctonia</taxon>
        <taxon>Rhizoctonia solani AG-1</taxon>
    </lineage>
</organism>
<comment type="caution">
    <text evidence="15">The sequence shown here is derived from an EMBL/GenBank/DDBJ whole genome shotgun (WGS) entry which is preliminary data.</text>
</comment>
<evidence type="ECO:0000256" key="13">
    <source>
        <dbReference type="SAM" id="MobiDB-lite"/>
    </source>
</evidence>
<dbReference type="FunFam" id="1.10.287.440:FF:000001">
    <property type="entry name" value="Bifunctional purine biosynthesis protein PURH"/>
    <property type="match status" value="1"/>
</dbReference>
<evidence type="ECO:0000256" key="3">
    <source>
        <dbReference type="ARBA" id="ARBA00004954"/>
    </source>
</evidence>
<dbReference type="Gene3D" id="3.40.50.1380">
    <property type="entry name" value="Methylglyoxal synthase-like domain"/>
    <property type="match status" value="1"/>
</dbReference>
<dbReference type="GO" id="GO:0003937">
    <property type="term" value="F:IMP cyclohydrolase activity"/>
    <property type="evidence" value="ECO:0007669"/>
    <property type="project" value="UniProtKB-EC"/>
</dbReference>
<keyword evidence="9" id="KW-0511">Multifunctional enzyme</keyword>
<evidence type="ECO:0000256" key="12">
    <source>
        <dbReference type="ARBA" id="ARBA00054363"/>
    </source>
</evidence>
<comment type="pathway">
    <text evidence="2">Purine metabolism; IMP biosynthesis via de novo pathway; IMP from 5-formamido-1-(5-phospho-D-ribosyl)imidazole-4-carboxamide: step 1/1.</text>
</comment>
<dbReference type="InterPro" id="IPR002695">
    <property type="entry name" value="PurH-like"/>
</dbReference>
<evidence type="ECO:0000256" key="1">
    <source>
        <dbReference type="ARBA" id="ARBA00004514"/>
    </source>
</evidence>
<dbReference type="Pfam" id="PF01808">
    <property type="entry name" value="AICARFT_IMPCHas"/>
    <property type="match status" value="1"/>
</dbReference>
<evidence type="ECO:0000256" key="9">
    <source>
        <dbReference type="ARBA" id="ARBA00023268"/>
    </source>
</evidence>
<dbReference type="PROSITE" id="PS51855">
    <property type="entry name" value="MGS"/>
    <property type="match status" value="1"/>
</dbReference>
<comment type="pathway">
    <text evidence="3">Purine metabolism; IMP biosynthesis via de novo pathway; 5-formamido-1-(5-phospho-D-ribosyl)imidazole-4-carboxamide from 5-amino-1-(5-phospho-D-ribosyl)imidazole-4-carboxamide (10-formyl THF route): step 1/1.</text>
</comment>
<evidence type="ECO:0000256" key="10">
    <source>
        <dbReference type="ARBA" id="ARBA00050488"/>
    </source>
</evidence>
<dbReference type="SMART" id="SM00798">
    <property type="entry name" value="AICARFT_IMPCHas"/>
    <property type="match status" value="1"/>
</dbReference>
<name>L8X3C6_THACA</name>
<evidence type="ECO:0000256" key="11">
    <source>
        <dbReference type="ARBA" id="ARBA00050687"/>
    </source>
</evidence>
<feature type="compositionally biased region" description="Basic and acidic residues" evidence="13">
    <location>
        <begin position="801"/>
        <end position="823"/>
    </location>
</feature>
<evidence type="ECO:0000256" key="7">
    <source>
        <dbReference type="ARBA" id="ARBA00022755"/>
    </source>
</evidence>
<evidence type="ECO:0000259" key="14">
    <source>
        <dbReference type="PROSITE" id="PS51855"/>
    </source>
</evidence>
<dbReference type="CDD" id="cd01421">
    <property type="entry name" value="IMPCH"/>
    <property type="match status" value="1"/>
</dbReference>
<protein>
    <submittedName>
        <fullName evidence="15">IMP cyclohydrolase/phosphoribosylaminoimidazolecarboxamidefo rmyltransferase</fullName>
    </submittedName>
</protein>
<dbReference type="GO" id="GO:0006189">
    <property type="term" value="P:'de novo' IMP biosynthetic process"/>
    <property type="evidence" value="ECO:0007669"/>
    <property type="project" value="UniProtKB-UniPathway"/>
</dbReference>
<dbReference type="Gene3D" id="1.10.287.440">
    <property type="match status" value="1"/>
</dbReference>
<dbReference type="InterPro" id="IPR011607">
    <property type="entry name" value="MGS-like_dom"/>
</dbReference>